<proteinExistence type="predicted"/>
<feature type="transmembrane region" description="Helical" evidence="6">
    <location>
        <begin position="12"/>
        <end position="34"/>
    </location>
</feature>
<organism evidence="7 8">
    <name type="scientific">Eiseniibacteriota bacterium</name>
    <dbReference type="NCBI Taxonomy" id="2212470"/>
    <lineage>
        <taxon>Bacteria</taxon>
        <taxon>Candidatus Eiseniibacteriota</taxon>
    </lineage>
</organism>
<keyword evidence="4 6" id="KW-1133">Transmembrane helix</keyword>
<comment type="caution">
    <text evidence="7">The sequence shown here is derived from an EMBL/GenBank/DDBJ whole genome shotgun (WGS) entry which is preliminary data.</text>
</comment>
<feature type="transmembrane region" description="Helical" evidence="6">
    <location>
        <begin position="102"/>
        <end position="122"/>
    </location>
</feature>
<keyword evidence="3 6" id="KW-0812">Transmembrane</keyword>
<keyword evidence="2" id="KW-1003">Cell membrane</keyword>
<dbReference type="PANTHER" id="PTHR40277">
    <property type="entry name" value="BLL5419 PROTEIN"/>
    <property type="match status" value="1"/>
</dbReference>
<evidence type="ECO:0000256" key="1">
    <source>
        <dbReference type="ARBA" id="ARBA00004651"/>
    </source>
</evidence>
<evidence type="ECO:0000313" key="8">
    <source>
        <dbReference type="Proteomes" id="UP000319836"/>
    </source>
</evidence>
<name>A0A538U1L1_UNCEI</name>
<gene>
    <name evidence="7" type="ORF">E6K80_10580</name>
</gene>
<evidence type="ECO:0000256" key="3">
    <source>
        <dbReference type="ARBA" id="ARBA00022692"/>
    </source>
</evidence>
<reference evidence="7 8" key="1">
    <citation type="journal article" date="2019" name="Nat. Microbiol.">
        <title>Mediterranean grassland soil C-N compound turnover is dependent on rainfall and depth, and is mediated by genomically divergent microorganisms.</title>
        <authorList>
            <person name="Diamond S."/>
            <person name="Andeer P.F."/>
            <person name="Li Z."/>
            <person name="Crits-Christoph A."/>
            <person name="Burstein D."/>
            <person name="Anantharaman K."/>
            <person name="Lane K.R."/>
            <person name="Thomas B.C."/>
            <person name="Pan C."/>
            <person name="Northen T.R."/>
            <person name="Banfield J.F."/>
        </authorList>
    </citation>
    <scope>NUCLEOTIDE SEQUENCE [LARGE SCALE GENOMIC DNA]</scope>
    <source>
        <strain evidence="7">WS_10</strain>
    </source>
</reference>
<sequence>LTTLPAIDRFHLTLVYLALVGFFGFSVVLVWAIFHPGLLPAVERLLARVGFQSLKPHLDDLAIRIQHFRDKRGLFGGLLIVALGVQISRIFVHVLVARSLGLTVPITYFLLFVPLLAVIVSLPISLNGIGVREGAGVILFGLVGVGRAQAFSLQFTTYQVAVAVSLLGGVIFLARIPHRRAARLPSRRSS</sequence>
<dbReference type="AlphaFoldDB" id="A0A538U1L1"/>
<evidence type="ECO:0000256" key="2">
    <source>
        <dbReference type="ARBA" id="ARBA00022475"/>
    </source>
</evidence>
<comment type="subcellular location">
    <subcellularLocation>
        <location evidence="1">Cell membrane</location>
        <topology evidence="1">Multi-pass membrane protein</topology>
    </subcellularLocation>
</comment>
<evidence type="ECO:0000313" key="7">
    <source>
        <dbReference type="EMBL" id="TMQ69780.1"/>
    </source>
</evidence>
<dbReference type="Pfam" id="PF03706">
    <property type="entry name" value="LPG_synthase_TM"/>
    <property type="match status" value="1"/>
</dbReference>
<feature type="transmembrane region" description="Helical" evidence="6">
    <location>
        <begin position="158"/>
        <end position="178"/>
    </location>
</feature>
<dbReference type="Proteomes" id="UP000319836">
    <property type="component" value="Unassembled WGS sequence"/>
</dbReference>
<evidence type="ECO:0008006" key="9">
    <source>
        <dbReference type="Google" id="ProtNLM"/>
    </source>
</evidence>
<evidence type="ECO:0000256" key="4">
    <source>
        <dbReference type="ARBA" id="ARBA00022989"/>
    </source>
</evidence>
<feature type="non-terminal residue" evidence="7">
    <location>
        <position position="1"/>
    </location>
</feature>
<keyword evidence="5 6" id="KW-0472">Membrane</keyword>
<dbReference type="PANTHER" id="PTHR40277:SF1">
    <property type="entry name" value="BLL5419 PROTEIN"/>
    <property type="match status" value="1"/>
</dbReference>
<dbReference type="InterPro" id="IPR022791">
    <property type="entry name" value="L-PG_synthase/AglD"/>
</dbReference>
<evidence type="ECO:0000256" key="6">
    <source>
        <dbReference type="SAM" id="Phobius"/>
    </source>
</evidence>
<dbReference type="GO" id="GO:0005886">
    <property type="term" value="C:plasma membrane"/>
    <property type="evidence" value="ECO:0007669"/>
    <property type="project" value="UniProtKB-SubCell"/>
</dbReference>
<evidence type="ECO:0000256" key="5">
    <source>
        <dbReference type="ARBA" id="ARBA00023136"/>
    </source>
</evidence>
<dbReference type="EMBL" id="VBPA01000266">
    <property type="protein sequence ID" value="TMQ69780.1"/>
    <property type="molecule type" value="Genomic_DNA"/>
</dbReference>
<protein>
    <recommendedName>
        <fullName evidence="9">Flippase-like domain-containing protein</fullName>
    </recommendedName>
</protein>
<feature type="transmembrane region" description="Helical" evidence="6">
    <location>
        <begin position="74"/>
        <end position="96"/>
    </location>
</feature>
<accession>A0A538U1L1</accession>